<comment type="similarity">
    <text evidence="1 2">Belongs to the polypeptide deformylase family.</text>
</comment>
<dbReference type="PANTHER" id="PTHR10458:SF22">
    <property type="entry name" value="PEPTIDE DEFORMYLASE"/>
    <property type="match status" value="1"/>
</dbReference>
<comment type="caution">
    <text evidence="3">The sequence shown here is derived from an EMBL/GenBank/DDBJ whole genome shotgun (WGS) entry which is preliminary data.</text>
</comment>
<comment type="caution">
    <text evidence="2">Lacks conserved residue(s) required for the propagation of feature annotation.</text>
</comment>
<sequence>MTPLPLIYGPDPIFSQIALPVTSFDTDLATLTQRMIATLYQEQAVGLGANMVGSLQRIIVIDLQDNGNRTPQIFINPKITGKSAETQCFEEGSVCFPGISAEITRAKSLTLTYQDIRGQILTLEADGYLATVIQHELDYLDGVIFLDHLSTIKRKMLLRKTQKFQKQQGRA</sequence>
<reference evidence="3 4" key="1">
    <citation type="submission" date="2017-10" db="EMBL/GenBank/DDBJ databases">
        <title>Frigbacter circumglobatus gen. nov. sp. nov., isolated from sediment cultured in situ.</title>
        <authorList>
            <person name="Zhao Z."/>
        </authorList>
    </citation>
    <scope>NUCLEOTIDE SEQUENCE [LARGE SCALE GENOMIC DNA]</scope>
    <source>
        <strain evidence="3 4">ZYL</strain>
    </source>
</reference>
<dbReference type="PANTHER" id="PTHR10458">
    <property type="entry name" value="PEPTIDE DEFORMYLASE"/>
    <property type="match status" value="1"/>
</dbReference>
<dbReference type="InterPro" id="IPR036821">
    <property type="entry name" value="Peptide_deformylase_sf"/>
</dbReference>
<dbReference type="EMBL" id="PDEM01000025">
    <property type="protein sequence ID" value="PHZ84163.1"/>
    <property type="molecule type" value="Genomic_DNA"/>
</dbReference>
<evidence type="ECO:0000256" key="1">
    <source>
        <dbReference type="ARBA" id="ARBA00010759"/>
    </source>
</evidence>
<name>A0A2G4YPC9_9PROT</name>
<dbReference type="SUPFAM" id="SSF56420">
    <property type="entry name" value="Peptide deformylase"/>
    <property type="match status" value="1"/>
</dbReference>
<dbReference type="HAMAP" id="MF_00163">
    <property type="entry name" value="Pep_deformylase"/>
    <property type="match status" value="1"/>
</dbReference>
<dbReference type="OrthoDB" id="9804313at2"/>
<evidence type="ECO:0000313" key="4">
    <source>
        <dbReference type="Proteomes" id="UP000229730"/>
    </source>
</evidence>
<dbReference type="Pfam" id="PF01327">
    <property type="entry name" value="Pep_deformylase"/>
    <property type="match status" value="1"/>
</dbReference>
<dbReference type="Gene3D" id="3.90.45.10">
    <property type="entry name" value="Peptide deformylase"/>
    <property type="match status" value="1"/>
</dbReference>
<feature type="active site" evidence="2">
    <location>
        <position position="136"/>
    </location>
</feature>
<dbReference type="GO" id="GO:0042586">
    <property type="term" value="F:peptide deformylase activity"/>
    <property type="evidence" value="ECO:0007669"/>
    <property type="project" value="InterPro"/>
</dbReference>
<evidence type="ECO:0000313" key="3">
    <source>
        <dbReference type="EMBL" id="PHZ84163.1"/>
    </source>
</evidence>
<accession>A0A2G4YPC9</accession>
<dbReference type="RefSeq" id="WP_099474046.1">
    <property type="nucleotide sequence ID" value="NZ_CP041025.1"/>
</dbReference>
<dbReference type="PRINTS" id="PR01576">
    <property type="entry name" value="PDEFORMYLASE"/>
</dbReference>
<dbReference type="NCBIfam" id="TIGR00079">
    <property type="entry name" value="pept_deformyl"/>
    <property type="match status" value="1"/>
</dbReference>
<dbReference type="CDD" id="cd00487">
    <property type="entry name" value="Pep_deformylase"/>
    <property type="match status" value="1"/>
</dbReference>
<dbReference type="InParanoid" id="A0A2G4YPC9"/>
<dbReference type="PIRSF" id="PIRSF004749">
    <property type="entry name" value="Pep_def"/>
    <property type="match status" value="1"/>
</dbReference>
<gene>
    <name evidence="3" type="primary">def</name>
    <name evidence="3" type="ORF">CRD36_13280</name>
</gene>
<proteinExistence type="inferred from homology"/>
<dbReference type="NCBIfam" id="NF001159">
    <property type="entry name" value="PRK00150.1-3"/>
    <property type="match status" value="1"/>
</dbReference>
<dbReference type="AlphaFoldDB" id="A0A2G4YPC9"/>
<organism evidence="3 4">
    <name type="scientific">Paremcibacter congregatus</name>
    <dbReference type="NCBI Taxonomy" id="2043170"/>
    <lineage>
        <taxon>Bacteria</taxon>
        <taxon>Pseudomonadati</taxon>
        <taxon>Pseudomonadota</taxon>
        <taxon>Alphaproteobacteria</taxon>
        <taxon>Emcibacterales</taxon>
        <taxon>Emcibacteraceae</taxon>
        <taxon>Paremcibacter</taxon>
    </lineage>
</organism>
<dbReference type="InterPro" id="IPR023635">
    <property type="entry name" value="Peptide_deformylase"/>
</dbReference>
<protein>
    <recommendedName>
        <fullName evidence="2">Peptide deformylase-like</fullName>
    </recommendedName>
    <alternativeName>
        <fullName evidence="2">Polypeptide deformylase-like</fullName>
    </alternativeName>
</protein>
<keyword evidence="4" id="KW-1185">Reference proteome</keyword>
<evidence type="ECO:0000256" key="2">
    <source>
        <dbReference type="HAMAP-Rule" id="MF_00163"/>
    </source>
</evidence>
<dbReference type="Proteomes" id="UP000229730">
    <property type="component" value="Unassembled WGS sequence"/>
</dbReference>